<dbReference type="Proteomes" id="UP000428333">
    <property type="component" value="Linkage Group LG06"/>
</dbReference>
<reference evidence="2 3" key="1">
    <citation type="journal article" date="2019" name="Genome Biol. Evol.">
        <title>The Rhododendron genome and chromosomal organization provide insight into shared whole-genome duplications across the heath family (Ericaceae).</title>
        <authorList>
            <person name="Soza V.L."/>
            <person name="Lindsley D."/>
            <person name="Waalkes A."/>
            <person name="Ramage E."/>
            <person name="Patwardhan R.P."/>
            <person name="Burton J.N."/>
            <person name="Adey A."/>
            <person name="Kumar A."/>
            <person name="Qiu R."/>
            <person name="Shendure J."/>
            <person name="Hall B."/>
        </authorList>
    </citation>
    <scope>NUCLEOTIDE SEQUENCE [LARGE SCALE GENOMIC DNA]</scope>
    <source>
        <strain evidence="2">RSF 1966-606</strain>
    </source>
</reference>
<feature type="transmembrane region" description="Helical" evidence="1">
    <location>
        <begin position="52"/>
        <end position="70"/>
    </location>
</feature>
<sequence length="72" mass="8311">WMLATLIDFYINVVALGSEILQRYAKHWIKVFTSLGVLQGIKLDQCITLDSSAGMFWKVCFFLLVFYFPVSN</sequence>
<comment type="caution">
    <text evidence="2">The sequence shown here is derived from an EMBL/GenBank/DDBJ whole genome shotgun (WGS) entry which is preliminary data.</text>
</comment>
<keyword evidence="1" id="KW-1133">Transmembrane helix</keyword>
<keyword evidence="1" id="KW-0472">Membrane</keyword>
<keyword evidence="3" id="KW-1185">Reference proteome</keyword>
<accession>A0A6A4LDU5</accession>
<dbReference type="OrthoDB" id="611851at2759"/>
<dbReference type="EMBL" id="QEFC01001496">
    <property type="protein sequence ID" value="KAE9457463.1"/>
    <property type="molecule type" value="Genomic_DNA"/>
</dbReference>
<evidence type="ECO:0000313" key="3">
    <source>
        <dbReference type="Proteomes" id="UP000428333"/>
    </source>
</evidence>
<name>A0A6A4LDU5_9ERIC</name>
<keyword evidence="1" id="KW-0812">Transmembrane</keyword>
<proteinExistence type="predicted"/>
<dbReference type="AlphaFoldDB" id="A0A6A4LDU5"/>
<feature type="non-terminal residue" evidence="2">
    <location>
        <position position="1"/>
    </location>
</feature>
<evidence type="ECO:0000313" key="2">
    <source>
        <dbReference type="EMBL" id="KAE9457463.1"/>
    </source>
</evidence>
<protein>
    <submittedName>
        <fullName evidence="2">Uncharacterized protein</fullName>
    </submittedName>
</protein>
<organism evidence="2 3">
    <name type="scientific">Rhododendron williamsianum</name>
    <dbReference type="NCBI Taxonomy" id="262921"/>
    <lineage>
        <taxon>Eukaryota</taxon>
        <taxon>Viridiplantae</taxon>
        <taxon>Streptophyta</taxon>
        <taxon>Embryophyta</taxon>
        <taxon>Tracheophyta</taxon>
        <taxon>Spermatophyta</taxon>
        <taxon>Magnoliopsida</taxon>
        <taxon>eudicotyledons</taxon>
        <taxon>Gunneridae</taxon>
        <taxon>Pentapetalae</taxon>
        <taxon>asterids</taxon>
        <taxon>Ericales</taxon>
        <taxon>Ericaceae</taxon>
        <taxon>Ericoideae</taxon>
        <taxon>Rhodoreae</taxon>
        <taxon>Rhododendron</taxon>
    </lineage>
</organism>
<gene>
    <name evidence="2" type="ORF">C3L33_10633</name>
</gene>
<evidence type="ECO:0000256" key="1">
    <source>
        <dbReference type="SAM" id="Phobius"/>
    </source>
</evidence>